<reference evidence="3 4" key="1">
    <citation type="journal article" date="2014" name="Int. J. Syst. Evol. Microbiol.">
        <title>Phaeodactylibacter xiamenensis gen. nov., sp. nov., a member of the family Saprospiraceae isolated from the marine alga Phaeodactylum tricornutum.</title>
        <authorList>
            <person name="Chen Z.Jr."/>
            <person name="Lei X."/>
            <person name="Lai Q."/>
            <person name="Li Y."/>
            <person name="Zhang B."/>
            <person name="Zhang J."/>
            <person name="Zhang H."/>
            <person name="Yang L."/>
            <person name="Zheng W."/>
            <person name="Tian Y."/>
            <person name="Yu Z."/>
            <person name="Xu H.Jr."/>
            <person name="Zheng T."/>
        </authorList>
    </citation>
    <scope>NUCLEOTIDE SEQUENCE [LARGE SCALE GENOMIC DNA]</scope>
    <source>
        <strain evidence="3 4">KD52</strain>
    </source>
</reference>
<dbReference type="InterPro" id="IPR041698">
    <property type="entry name" value="Methyltransf_25"/>
</dbReference>
<dbReference type="Gene3D" id="2.20.25.110">
    <property type="entry name" value="S-adenosyl-L-methionine-dependent methyltransferases"/>
    <property type="match status" value="1"/>
</dbReference>
<dbReference type="GO" id="GO:0016740">
    <property type="term" value="F:transferase activity"/>
    <property type="evidence" value="ECO:0007669"/>
    <property type="project" value="UniProtKB-KW"/>
</dbReference>
<dbReference type="Proteomes" id="UP000029736">
    <property type="component" value="Unassembled WGS sequence"/>
</dbReference>
<keyword evidence="1" id="KW-0808">Transferase</keyword>
<proteinExistence type="predicted"/>
<dbReference type="OrthoDB" id="9811589at2"/>
<evidence type="ECO:0000259" key="2">
    <source>
        <dbReference type="Pfam" id="PF13649"/>
    </source>
</evidence>
<dbReference type="AlphaFoldDB" id="A0A098S1T7"/>
<dbReference type="Pfam" id="PF13649">
    <property type="entry name" value="Methyltransf_25"/>
    <property type="match status" value="1"/>
</dbReference>
<dbReference type="Gene3D" id="3.40.50.150">
    <property type="entry name" value="Vaccinia Virus protein VP39"/>
    <property type="match status" value="1"/>
</dbReference>
<accession>A0A098S1T7</accession>
<dbReference type="RefSeq" id="WP_044226137.1">
    <property type="nucleotide sequence ID" value="NZ_JBKAGJ010000002.1"/>
</dbReference>
<evidence type="ECO:0000313" key="4">
    <source>
        <dbReference type="Proteomes" id="UP000029736"/>
    </source>
</evidence>
<gene>
    <name evidence="3" type="ORF">IX84_23440</name>
</gene>
<dbReference type="PANTHER" id="PTHR43861">
    <property type="entry name" value="TRANS-ACONITATE 2-METHYLTRANSFERASE-RELATED"/>
    <property type="match status" value="1"/>
</dbReference>
<dbReference type="STRING" id="1524460.IX84_23440"/>
<comment type="caution">
    <text evidence="3">The sequence shown here is derived from an EMBL/GenBank/DDBJ whole genome shotgun (WGS) entry which is preliminary data.</text>
</comment>
<name>A0A098S1T7_9BACT</name>
<evidence type="ECO:0000313" key="3">
    <source>
        <dbReference type="EMBL" id="KGE86095.1"/>
    </source>
</evidence>
<feature type="domain" description="Methyltransferase" evidence="2">
    <location>
        <begin position="48"/>
        <end position="139"/>
    </location>
</feature>
<dbReference type="SUPFAM" id="SSF53335">
    <property type="entry name" value="S-adenosyl-L-methionine-dependent methyltransferases"/>
    <property type="match status" value="1"/>
</dbReference>
<dbReference type="InterPro" id="IPR029063">
    <property type="entry name" value="SAM-dependent_MTases_sf"/>
</dbReference>
<organism evidence="3 4">
    <name type="scientific">Phaeodactylibacter xiamenensis</name>
    <dbReference type="NCBI Taxonomy" id="1524460"/>
    <lineage>
        <taxon>Bacteria</taxon>
        <taxon>Pseudomonadati</taxon>
        <taxon>Bacteroidota</taxon>
        <taxon>Saprospiria</taxon>
        <taxon>Saprospirales</taxon>
        <taxon>Haliscomenobacteraceae</taxon>
        <taxon>Phaeodactylibacter</taxon>
    </lineage>
</organism>
<evidence type="ECO:0000256" key="1">
    <source>
        <dbReference type="ARBA" id="ARBA00022679"/>
    </source>
</evidence>
<protein>
    <recommendedName>
        <fullName evidence="2">Methyltransferase domain-containing protein</fullName>
    </recommendedName>
</protein>
<sequence>MVKEEWFAEWFDSPYYHILYKDRDESEAEGFIDHLLETLQSPSGSQMLDLACGKGRYSRHLAGKGYDVTGLDLSEQSIEFARQFEHDHLHFFTHDMREPFREAAFDYIFNFFTSFGYFEEEAEDLQTLQNVARSLKPKGTFVLDFFNAHYVRQRLTGPEHREINGITFDLHKRQEDQHVVKTIRFADGHRNYFFEERVRLFELADFERLFELAGLNILRTYGDYQLHPYNWIESPRLILVANLINP</sequence>
<dbReference type="CDD" id="cd02440">
    <property type="entry name" value="AdoMet_MTases"/>
    <property type="match status" value="1"/>
</dbReference>
<keyword evidence="4" id="KW-1185">Reference proteome</keyword>
<dbReference type="EMBL" id="JPOS01000082">
    <property type="protein sequence ID" value="KGE86095.1"/>
    <property type="molecule type" value="Genomic_DNA"/>
</dbReference>